<dbReference type="GeneID" id="63685885"/>
<dbReference type="RefSeq" id="XP_040623974.1">
    <property type="nucleotide sequence ID" value="XM_040770823.1"/>
</dbReference>
<keyword evidence="3" id="KW-1185">Reference proteome</keyword>
<evidence type="ECO:0000313" key="2">
    <source>
        <dbReference type="EMBL" id="EJT97076.1"/>
    </source>
</evidence>
<name>M5FUW9_DACPD</name>
<sequence length="146" mass="16475">MGRKHGSSSKATRRTRRHACQEDRADPEARTDAGLPVGAPKETREEEVWDDGNESGSGEEDESESEEEEEDKCNTVYELQGEYLHDPDDEGETHTEVCKHFRVCKTIKTKAAELILVCYGKGKRGIDCHHWETYLDMLEGRGGESC</sequence>
<protein>
    <submittedName>
        <fullName evidence="2">Uncharacterized protein</fullName>
    </submittedName>
</protein>
<gene>
    <name evidence="2" type="ORF">DACRYDRAFT_119567</name>
</gene>
<dbReference type="AlphaFoldDB" id="M5FUW9"/>
<feature type="compositionally biased region" description="Acidic residues" evidence="1">
    <location>
        <begin position="47"/>
        <end position="71"/>
    </location>
</feature>
<proteinExistence type="predicted"/>
<evidence type="ECO:0000256" key="1">
    <source>
        <dbReference type="SAM" id="MobiDB-lite"/>
    </source>
</evidence>
<evidence type="ECO:0000313" key="3">
    <source>
        <dbReference type="Proteomes" id="UP000030653"/>
    </source>
</evidence>
<feature type="compositionally biased region" description="Basic and acidic residues" evidence="1">
    <location>
        <begin position="19"/>
        <end position="31"/>
    </location>
</feature>
<feature type="compositionally biased region" description="Basic residues" evidence="1">
    <location>
        <begin position="1"/>
        <end position="18"/>
    </location>
</feature>
<reference evidence="2 3" key="1">
    <citation type="journal article" date="2012" name="Science">
        <title>The Paleozoic origin of enzymatic lignin decomposition reconstructed from 31 fungal genomes.</title>
        <authorList>
            <person name="Floudas D."/>
            <person name="Binder M."/>
            <person name="Riley R."/>
            <person name="Barry K."/>
            <person name="Blanchette R.A."/>
            <person name="Henrissat B."/>
            <person name="Martinez A.T."/>
            <person name="Otillar R."/>
            <person name="Spatafora J.W."/>
            <person name="Yadav J.S."/>
            <person name="Aerts A."/>
            <person name="Benoit I."/>
            <person name="Boyd A."/>
            <person name="Carlson A."/>
            <person name="Copeland A."/>
            <person name="Coutinho P.M."/>
            <person name="de Vries R.P."/>
            <person name="Ferreira P."/>
            <person name="Findley K."/>
            <person name="Foster B."/>
            <person name="Gaskell J."/>
            <person name="Glotzer D."/>
            <person name="Gorecki P."/>
            <person name="Heitman J."/>
            <person name="Hesse C."/>
            <person name="Hori C."/>
            <person name="Igarashi K."/>
            <person name="Jurgens J.A."/>
            <person name="Kallen N."/>
            <person name="Kersten P."/>
            <person name="Kohler A."/>
            <person name="Kuees U."/>
            <person name="Kumar T.K.A."/>
            <person name="Kuo A."/>
            <person name="LaButti K."/>
            <person name="Larrondo L.F."/>
            <person name="Lindquist E."/>
            <person name="Ling A."/>
            <person name="Lombard V."/>
            <person name="Lucas S."/>
            <person name="Lundell T."/>
            <person name="Martin R."/>
            <person name="McLaughlin D.J."/>
            <person name="Morgenstern I."/>
            <person name="Morin E."/>
            <person name="Murat C."/>
            <person name="Nagy L.G."/>
            <person name="Nolan M."/>
            <person name="Ohm R.A."/>
            <person name="Patyshakuliyeva A."/>
            <person name="Rokas A."/>
            <person name="Ruiz-Duenas F.J."/>
            <person name="Sabat G."/>
            <person name="Salamov A."/>
            <person name="Samejima M."/>
            <person name="Schmutz J."/>
            <person name="Slot J.C."/>
            <person name="St John F."/>
            <person name="Stenlid J."/>
            <person name="Sun H."/>
            <person name="Sun S."/>
            <person name="Syed K."/>
            <person name="Tsang A."/>
            <person name="Wiebenga A."/>
            <person name="Young D."/>
            <person name="Pisabarro A."/>
            <person name="Eastwood D.C."/>
            <person name="Martin F."/>
            <person name="Cullen D."/>
            <person name="Grigoriev I.V."/>
            <person name="Hibbett D.S."/>
        </authorList>
    </citation>
    <scope>NUCLEOTIDE SEQUENCE [LARGE SCALE GENOMIC DNA]</scope>
    <source>
        <strain evidence="2 3">DJM-731 SS1</strain>
    </source>
</reference>
<dbReference type="Proteomes" id="UP000030653">
    <property type="component" value="Unassembled WGS sequence"/>
</dbReference>
<dbReference type="EMBL" id="JH795878">
    <property type="protein sequence ID" value="EJT97076.1"/>
    <property type="molecule type" value="Genomic_DNA"/>
</dbReference>
<organism evidence="2 3">
    <name type="scientific">Dacryopinax primogenitus (strain DJM 731)</name>
    <name type="common">Brown rot fungus</name>
    <dbReference type="NCBI Taxonomy" id="1858805"/>
    <lineage>
        <taxon>Eukaryota</taxon>
        <taxon>Fungi</taxon>
        <taxon>Dikarya</taxon>
        <taxon>Basidiomycota</taxon>
        <taxon>Agaricomycotina</taxon>
        <taxon>Dacrymycetes</taxon>
        <taxon>Dacrymycetales</taxon>
        <taxon>Dacrymycetaceae</taxon>
        <taxon>Dacryopinax</taxon>
    </lineage>
</organism>
<feature type="region of interest" description="Disordered" evidence="1">
    <location>
        <begin position="1"/>
        <end position="74"/>
    </location>
</feature>
<accession>M5FUW9</accession>
<dbReference type="HOGENOM" id="CLU_1777370_0_0_1"/>